<dbReference type="HOGENOM" id="CLU_2859803_0_0_9"/>
<evidence type="ECO:0000313" key="2">
    <source>
        <dbReference type="Proteomes" id="UP000003340"/>
    </source>
</evidence>
<gene>
    <name evidence="1" type="ORF">CLOSTMETH_00286</name>
</gene>
<proteinExistence type="predicted"/>
<reference evidence="1 2" key="1">
    <citation type="submission" date="2009-01" db="EMBL/GenBank/DDBJ databases">
        <authorList>
            <person name="Fulton L."/>
            <person name="Clifton S."/>
            <person name="Fulton B."/>
            <person name="Xu J."/>
            <person name="Minx P."/>
            <person name="Pepin K.H."/>
            <person name="Johnson M."/>
            <person name="Bhonagiri V."/>
            <person name="Nash W.E."/>
            <person name="Mardis E.R."/>
            <person name="Wilson R.K."/>
        </authorList>
    </citation>
    <scope>NUCLEOTIDE SEQUENCE [LARGE SCALE GENOMIC DNA]</scope>
    <source>
        <strain evidence="1 2">DSM 5476</strain>
    </source>
</reference>
<reference evidence="1 2" key="2">
    <citation type="submission" date="2009-02" db="EMBL/GenBank/DDBJ databases">
        <title>Draft genome sequence of Clostridium methylpentosum (DSM 5476).</title>
        <authorList>
            <person name="Sudarsanam P."/>
            <person name="Ley R."/>
            <person name="Guruge J."/>
            <person name="Turnbaugh P.J."/>
            <person name="Mahowald M."/>
            <person name="Liep D."/>
            <person name="Gordon J."/>
        </authorList>
    </citation>
    <scope>NUCLEOTIDE SEQUENCE [LARGE SCALE GENOMIC DNA]</scope>
    <source>
        <strain evidence="1 2">DSM 5476</strain>
    </source>
</reference>
<accession>C0E8Z1</accession>
<comment type="caution">
    <text evidence="1">The sequence shown here is derived from an EMBL/GenBank/DDBJ whole genome shotgun (WGS) entry which is preliminary data.</text>
</comment>
<protein>
    <submittedName>
        <fullName evidence="1">Uncharacterized protein</fullName>
    </submittedName>
</protein>
<name>C0E8Z1_9FIRM</name>
<organism evidence="1 2">
    <name type="scientific">[Clostridium] methylpentosum DSM 5476</name>
    <dbReference type="NCBI Taxonomy" id="537013"/>
    <lineage>
        <taxon>Bacteria</taxon>
        <taxon>Bacillati</taxon>
        <taxon>Bacillota</taxon>
        <taxon>Clostridia</taxon>
        <taxon>Eubacteriales</taxon>
        <taxon>Oscillospiraceae</taxon>
        <taxon>Oscillospiraceae incertae sedis</taxon>
    </lineage>
</organism>
<dbReference type="AlphaFoldDB" id="C0E8Z1"/>
<keyword evidence="2" id="KW-1185">Reference proteome</keyword>
<dbReference type="EMBL" id="ACEC01000012">
    <property type="protein sequence ID" value="EEG32060.1"/>
    <property type="molecule type" value="Genomic_DNA"/>
</dbReference>
<evidence type="ECO:0000313" key="1">
    <source>
        <dbReference type="EMBL" id="EEG32060.1"/>
    </source>
</evidence>
<dbReference type="Proteomes" id="UP000003340">
    <property type="component" value="Unassembled WGS sequence"/>
</dbReference>
<sequence>MQKRSFRNPYRGYPPHVRCFCDHGELKRGGISHSAQIFEKYLWKSLNIQKVFRINFTRFESNCF</sequence>